<reference evidence="3 5" key="2">
    <citation type="submission" date="2017-06" db="EMBL/GenBank/DDBJ databases">
        <authorList>
            <consortium name="Pathogen Informatics"/>
        </authorList>
    </citation>
    <scope>NUCLEOTIDE SEQUENCE [LARGE SCALE GENOMIC DNA]</scope>
    <source>
        <strain evidence="3 5">NCTC12947</strain>
    </source>
</reference>
<evidence type="ECO:0000313" key="3">
    <source>
        <dbReference type="EMBL" id="SNV15471.1"/>
    </source>
</evidence>
<protein>
    <submittedName>
        <fullName evidence="3">Uncharacterized protein</fullName>
    </submittedName>
</protein>
<feature type="transmembrane region" description="Helical" evidence="1">
    <location>
        <begin position="50"/>
        <end position="71"/>
    </location>
</feature>
<feature type="transmembrane region" description="Helical" evidence="1">
    <location>
        <begin position="83"/>
        <end position="104"/>
    </location>
</feature>
<evidence type="ECO:0000313" key="4">
    <source>
        <dbReference type="Proteomes" id="UP000065822"/>
    </source>
</evidence>
<dbReference type="KEGG" id="chg:AXF12_10350"/>
<feature type="transmembrane region" description="Helical" evidence="1">
    <location>
        <begin position="124"/>
        <end position="147"/>
    </location>
</feature>
<evidence type="ECO:0000256" key="1">
    <source>
        <dbReference type="SAM" id="Phobius"/>
    </source>
</evidence>
<evidence type="ECO:0000313" key="2">
    <source>
        <dbReference type="EMBL" id="AMD85876.1"/>
    </source>
</evidence>
<gene>
    <name evidence="2" type="ORF">AXF12_10350</name>
    <name evidence="3" type="ORF">SAMEA44541418_02086</name>
</gene>
<keyword evidence="1" id="KW-0812">Transmembrane</keyword>
<feature type="transmembrane region" description="Helical" evidence="1">
    <location>
        <begin position="7"/>
        <end position="30"/>
    </location>
</feature>
<name>A0AAX2H1Z6_9FLAO</name>
<evidence type="ECO:0000313" key="5">
    <source>
        <dbReference type="Proteomes" id="UP000215539"/>
    </source>
</evidence>
<dbReference type="EMBL" id="LT906449">
    <property type="protein sequence ID" value="SNV15471.1"/>
    <property type="molecule type" value="Genomic_DNA"/>
</dbReference>
<dbReference type="Proteomes" id="UP000215539">
    <property type="component" value="Chromosome 1"/>
</dbReference>
<reference evidence="2 4" key="1">
    <citation type="submission" date="2016-02" db="EMBL/GenBank/DDBJ databases">
        <authorList>
            <person name="Holder M.E."/>
            <person name="Ajami N.J."/>
            <person name="Petrosino J.F."/>
        </authorList>
    </citation>
    <scope>NUCLEOTIDE SEQUENCE [LARGE SCALE GENOMIC DNA]</scope>
    <source>
        <strain evidence="2 4">CCUG 32990</strain>
    </source>
</reference>
<proteinExistence type="predicted"/>
<dbReference type="Proteomes" id="UP000065822">
    <property type="component" value="Chromosome"/>
</dbReference>
<keyword evidence="1" id="KW-1133">Transmembrane helix</keyword>
<organism evidence="3 5">
    <name type="scientific">Capnocytophaga haemolytica</name>
    <dbReference type="NCBI Taxonomy" id="45243"/>
    <lineage>
        <taxon>Bacteria</taxon>
        <taxon>Pseudomonadati</taxon>
        <taxon>Bacteroidota</taxon>
        <taxon>Flavobacteriia</taxon>
        <taxon>Flavobacteriales</taxon>
        <taxon>Flavobacteriaceae</taxon>
        <taxon>Capnocytophaga</taxon>
    </lineage>
</organism>
<accession>A0AAX2H1Z6</accession>
<sequence>MLKVAKIIGLAVGLIGLLLFGLLGVLSLALDAKYSDMWSECPVSYDLSEQLFMLVVMGWIGIAVQTLYLWAMRGREMPLGSAAVVLSVGLLAVGFVAFATVNLWEALHTQGEMCAVMRARFAGWGLAVTLVYIVLIASSTFGVAISARQKNR</sequence>
<dbReference type="EMBL" id="CP014227">
    <property type="protein sequence ID" value="AMD85876.1"/>
    <property type="molecule type" value="Genomic_DNA"/>
</dbReference>
<dbReference type="RefSeq" id="WP_066430884.1">
    <property type="nucleotide sequence ID" value="NZ_CP014227.1"/>
</dbReference>
<dbReference type="AlphaFoldDB" id="A0AAX2H1Z6"/>
<keyword evidence="4" id="KW-1185">Reference proteome</keyword>
<keyword evidence="1" id="KW-0472">Membrane</keyword>